<dbReference type="Pfam" id="PF13613">
    <property type="entry name" value="HTH_Tnp_4"/>
    <property type="match status" value="1"/>
</dbReference>
<dbReference type="AlphaFoldDB" id="A0A7U3UUU0"/>
<evidence type="ECO:0000259" key="3">
    <source>
        <dbReference type="Pfam" id="PF01609"/>
    </source>
</evidence>
<protein>
    <submittedName>
        <fullName evidence="5">Putative transposase</fullName>
    </submittedName>
</protein>
<reference evidence="5 6" key="2">
    <citation type="journal article" date="2011" name="J. Antibiot.">
        <title>Furaquinocins I and J: novel polyketide isoprenoid hybrid compounds from Streptomyces reveromyceticus SN-593.</title>
        <authorList>
            <person name="Panthee S."/>
            <person name="Takahashi S."/>
            <person name="Takagi H."/>
            <person name="Nogawa T."/>
            <person name="Oowada E."/>
            <person name="Uramoto M."/>
            <person name="Osada H."/>
        </authorList>
    </citation>
    <scope>NUCLEOTIDE SEQUENCE [LARGE SCALE GENOMIC DNA]</scope>
    <source>
        <strain evidence="5 6">SN-593</strain>
    </source>
</reference>
<dbReference type="KEGG" id="arev:RVR_5471"/>
<feature type="compositionally biased region" description="Polar residues" evidence="1">
    <location>
        <begin position="148"/>
        <end position="162"/>
    </location>
</feature>
<evidence type="ECO:0000313" key="5">
    <source>
        <dbReference type="EMBL" id="BBA99021.1"/>
    </source>
</evidence>
<dbReference type="Proteomes" id="UP000595703">
    <property type="component" value="Chromosome"/>
</dbReference>
<feature type="transmembrane region" description="Helical" evidence="2">
    <location>
        <begin position="120"/>
        <end position="141"/>
    </location>
</feature>
<evidence type="ECO:0000256" key="2">
    <source>
        <dbReference type="SAM" id="Phobius"/>
    </source>
</evidence>
<evidence type="ECO:0000259" key="4">
    <source>
        <dbReference type="Pfam" id="PF13613"/>
    </source>
</evidence>
<dbReference type="InterPro" id="IPR027805">
    <property type="entry name" value="Transposase_HTH_dom"/>
</dbReference>
<dbReference type="InterPro" id="IPR021235">
    <property type="entry name" value="DUF2637"/>
</dbReference>
<keyword evidence="6" id="KW-1185">Reference proteome</keyword>
<evidence type="ECO:0000256" key="1">
    <source>
        <dbReference type="SAM" id="MobiDB-lite"/>
    </source>
</evidence>
<organism evidence="5 6">
    <name type="scientific">Actinacidiphila reveromycinica</name>
    <dbReference type="NCBI Taxonomy" id="659352"/>
    <lineage>
        <taxon>Bacteria</taxon>
        <taxon>Bacillati</taxon>
        <taxon>Actinomycetota</taxon>
        <taxon>Actinomycetes</taxon>
        <taxon>Kitasatosporales</taxon>
        <taxon>Streptomycetaceae</taxon>
        <taxon>Actinacidiphila</taxon>
    </lineage>
</organism>
<dbReference type="GO" id="GO:0006313">
    <property type="term" value="P:DNA transposition"/>
    <property type="evidence" value="ECO:0007669"/>
    <property type="project" value="InterPro"/>
</dbReference>
<dbReference type="GO" id="GO:0003677">
    <property type="term" value="F:DNA binding"/>
    <property type="evidence" value="ECO:0007669"/>
    <property type="project" value="InterPro"/>
</dbReference>
<feature type="domain" description="Transposase Helix-turn-helix" evidence="4">
    <location>
        <begin position="260"/>
        <end position="308"/>
    </location>
</feature>
<reference evidence="5 6" key="4">
    <citation type="journal article" date="2020" name="Sci. Rep.">
        <title>beta-carboline chemical signals induce reveromycin production through a LuxR family regulator in Streptomyces sp. SN-593.</title>
        <authorList>
            <person name="Panthee S."/>
            <person name="Kito N."/>
            <person name="Hayashi T."/>
            <person name="Shimizu T."/>
            <person name="Ishikawa J."/>
            <person name="Hamamoto H."/>
            <person name="Osada H."/>
            <person name="Takahashi S."/>
        </authorList>
    </citation>
    <scope>NUCLEOTIDE SEQUENCE [LARGE SCALE GENOMIC DNA]</scope>
    <source>
        <strain evidence="5 6">SN-593</strain>
    </source>
</reference>
<accession>A0A7U3UUU0</accession>
<dbReference type="EMBL" id="AP018365">
    <property type="protein sequence ID" value="BBA99021.1"/>
    <property type="molecule type" value="Genomic_DNA"/>
</dbReference>
<dbReference type="Pfam" id="PF01609">
    <property type="entry name" value="DDE_Tnp_1"/>
    <property type="match status" value="1"/>
</dbReference>
<keyword evidence="2" id="KW-1133">Transmembrane helix</keyword>
<name>A0A7U3UUU0_9ACTN</name>
<feature type="transmembrane region" description="Helical" evidence="2">
    <location>
        <begin position="50"/>
        <end position="68"/>
    </location>
</feature>
<evidence type="ECO:0000313" key="6">
    <source>
        <dbReference type="Proteomes" id="UP000595703"/>
    </source>
</evidence>
<keyword evidence="2" id="KW-0812">Transmembrane</keyword>
<reference evidence="5 6" key="1">
    <citation type="journal article" date="2010" name="J. Bacteriol.">
        <title>Biochemical characterization of a novel indole prenyltransferase from Streptomyces sp. SN-593.</title>
        <authorList>
            <person name="Takahashi S."/>
            <person name="Takagi H."/>
            <person name="Toyoda A."/>
            <person name="Uramoto M."/>
            <person name="Nogawa T."/>
            <person name="Ueki M."/>
            <person name="Sakaki Y."/>
            <person name="Osada H."/>
        </authorList>
    </citation>
    <scope>NUCLEOTIDE SEQUENCE [LARGE SCALE GENOMIC DNA]</scope>
    <source>
        <strain evidence="5 6">SN-593</strain>
    </source>
</reference>
<gene>
    <name evidence="5" type="ORF">RVR_5471</name>
</gene>
<keyword evidence="2" id="KW-0472">Membrane</keyword>
<dbReference type="InterPro" id="IPR002559">
    <property type="entry name" value="Transposase_11"/>
</dbReference>
<reference evidence="5 6" key="3">
    <citation type="journal article" date="2011" name="Nat. Chem. Biol.">
        <title>Reveromycin A biosynthesis uses RevG and RevJ for stereospecific spiroacetal formation.</title>
        <authorList>
            <person name="Takahashi S."/>
            <person name="Toyoda A."/>
            <person name="Sekiyama Y."/>
            <person name="Takagi H."/>
            <person name="Nogawa T."/>
            <person name="Uramoto M."/>
            <person name="Suzuki R."/>
            <person name="Koshino H."/>
            <person name="Kumano T."/>
            <person name="Panthee S."/>
            <person name="Dairi T."/>
            <person name="Ishikawa J."/>
            <person name="Ikeda H."/>
            <person name="Sakaki Y."/>
            <person name="Osada H."/>
        </authorList>
    </citation>
    <scope>NUCLEOTIDE SEQUENCE [LARGE SCALE GENOMIC DNA]</scope>
    <source>
        <strain evidence="5 6">SN-593</strain>
    </source>
</reference>
<feature type="domain" description="Transposase IS4-like" evidence="3">
    <location>
        <begin position="315"/>
        <end position="465"/>
    </location>
</feature>
<proteinExistence type="predicted"/>
<feature type="region of interest" description="Disordered" evidence="1">
    <location>
        <begin position="148"/>
        <end position="200"/>
    </location>
</feature>
<dbReference type="GO" id="GO:0004803">
    <property type="term" value="F:transposase activity"/>
    <property type="evidence" value="ECO:0007669"/>
    <property type="project" value="InterPro"/>
</dbReference>
<sequence>MPPNTPATVHQATVWDRVAVALLGAAGCTLSYDALQQIAIAIHIRPALTYLFPLIIDGFIAYGVRALLVLRNAPFRARRLYVWTLFATATLASVWANALHAVRLNQLTPSGGLHLDDTTVGILSTIAPLALAGAVHLHILITRADNAPPTTGTVTQPETVQHQPEIPVGPGQEIEHTRPELPPARHGKDQPVRRIGRPPKGCPVTAVRGWDDLGVAGVLTASEPSWIAPFTGLSPRAFGKLVTVLRREGADAVRKGRPWGLPLEDRALLVAAYWRTNLTMRQLAPLFGVSKSAADRIIDHLGPMLALQPRKRFAKDAVLIVDGTLVPTRDHTVAEPSKNYRYSTNHQVVIDADTRLVVVVGRPLAGNRNDCKAWEESGAKAAVGNTLTISDGGYPGTGLVMPHRRRNGEDLPEWKQAHNTSHKQVRARVEHVFARMKTWKILRDCRLKGDGVHHAMLGIARMHNLALAG</sequence>
<feature type="transmembrane region" description="Helical" evidence="2">
    <location>
        <begin position="80"/>
        <end position="100"/>
    </location>
</feature>
<dbReference type="Pfam" id="PF10935">
    <property type="entry name" value="DUF2637"/>
    <property type="match status" value="1"/>
</dbReference>